<dbReference type="PROSITE" id="PS52016">
    <property type="entry name" value="TONB_DEPENDENT_REC_3"/>
    <property type="match status" value="1"/>
</dbReference>
<accession>A0A4Z0PYQ8</accession>
<keyword evidence="4 10" id="KW-0812">Transmembrane</keyword>
<sequence length="1048" mass="112093">MNKLLWLLLALGILLGPGSYAQTGQPRPVTGVVTDTKGNPLPGVTVLVKGTSNGASTGADGRFSVQAAPGSTLAFSFIGFTTQERTVGPDGAVDIRLAENTTNLNDVVVTAYGIKQERRQINYAAQEVKSKDIIESRQTNIVNALQGKVAGVQITSAGGAPGEGSSIVIRGGNSLDGDNQPLFVIDGIIMDNSSFVESTSPGGGSAFNGQLGRSSVSQNRAGDLNPEDIASMTVLKGPAAAALYGLRAANGAVIITTKKGTAGRTNINYRTQFSVDEVNRLPKLQDQYKQGSNGVFDASTRGSWGPRFGAGETVYDNLGNLFEKGTAWQHYLTMSGGGDKATFLVSASRLDQKGVVPNTLYDKSTVRASGTVQFSPKFSGSASAQYLNSGGQSPFQGGGLFGTGLNPSGFFTSLLNWPRNDDARNYLNPDGTRRRLLGAATSAGDPDNPYFTIYRNPQTTRSNRMIGNAQVTFQAAEWAAISYNIGTDFYAQKDRSVRAVGTSQPSNQDGGISETTIFNRLVTSNFLVSLNHKFTDNIGTSLTLGNTVEASRNETTDNIGLIFQNPDFVSINNTVNRNTLVTNKERRLIGNFARLNLDLFQQVTLEVNGRVDMSSTLPRPEKNKNFGRAFGYGSAAVGWEFTRTLGMDQNPILNYGKVRGSVAVVGKDTGPYRVDSPLAQSTYIGGGFRNGFFGSNRLLKPEQTRSVEAGLDLQFLQNRLTLDAAVYYQETRDQLIAPRVSQATAYIFQYINGGTVENKGFELALTGSPIKSAKGLTWDVIANFTLNRNRAVSLPSFLTEVYQSDAFVIDWARGGAFPGKPISSISAVSYKRAPDGQVLIDAAGYPIVNTGVFEYAGNRAPDYTVQLTNSLAYKGLSLSFLLDFRQGGDVVNGNDWFATKTGMSPRTLDRYKQVVFDGVLANAAGTGPLLTSDGGYVRNTRPAELTQNYYQSVLTGTAASFVEDASWTRLRYVTLSYALPASLLGDFFIRGVELSVTGRNLLLLTNYSGVDPETAAAGAGVRGGGSSGFDYGSVPATRGVDMGLRVNF</sequence>
<gene>
    <name evidence="16" type="ORF">E5K00_19565</name>
</gene>
<keyword evidence="8" id="KW-0675">Receptor</keyword>
<dbReference type="InterPro" id="IPR008969">
    <property type="entry name" value="CarboxyPept-like_regulatory"/>
</dbReference>
<dbReference type="RefSeq" id="WP_135464954.1">
    <property type="nucleotide sequence ID" value="NZ_SRLC01000002.1"/>
</dbReference>
<dbReference type="Pfam" id="PF00593">
    <property type="entry name" value="TonB_dep_Rec_b-barrel"/>
    <property type="match status" value="1"/>
</dbReference>
<reference evidence="16 17" key="1">
    <citation type="submission" date="2019-04" db="EMBL/GenBank/DDBJ databases">
        <authorList>
            <person name="Feng G."/>
            <person name="Zhang J."/>
            <person name="Zhu H."/>
        </authorList>
    </citation>
    <scope>NUCLEOTIDE SEQUENCE [LARGE SCALE GENOMIC DNA]</scope>
    <source>
        <strain evidence="16 17">JCM 31653</strain>
    </source>
</reference>
<protein>
    <submittedName>
        <fullName evidence="16">SusC/RagA family TonB-linked outer membrane protein</fullName>
    </submittedName>
</protein>
<feature type="compositionally biased region" description="Polar residues" evidence="12">
    <location>
        <begin position="207"/>
        <end position="220"/>
    </location>
</feature>
<dbReference type="PANTHER" id="PTHR30069">
    <property type="entry name" value="TONB-DEPENDENT OUTER MEMBRANE RECEPTOR"/>
    <property type="match status" value="1"/>
</dbReference>
<comment type="similarity">
    <text evidence="10 11">Belongs to the TonB-dependent receptor family.</text>
</comment>
<keyword evidence="9 10" id="KW-0998">Cell outer membrane</keyword>
<keyword evidence="17" id="KW-1185">Reference proteome</keyword>
<evidence type="ECO:0000256" key="5">
    <source>
        <dbReference type="ARBA" id="ARBA00022729"/>
    </source>
</evidence>
<evidence type="ECO:0000256" key="4">
    <source>
        <dbReference type="ARBA" id="ARBA00022692"/>
    </source>
</evidence>
<feature type="chain" id="PRO_5021235422" evidence="13">
    <location>
        <begin position="22"/>
        <end position="1048"/>
    </location>
</feature>
<dbReference type="GO" id="GO:0044718">
    <property type="term" value="P:siderophore transmembrane transport"/>
    <property type="evidence" value="ECO:0007669"/>
    <property type="project" value="TreeGrafter"/>
</dbReference>
<proteinExistence type="inferred from homology"/>
<dbReference type="OrthoDB" id="9768177at2"/>
<evidence type="ECO:0000256" key="7">
    <source>
        <dbReference type="ARBA" id="ARBA00023136"/>
    </source>
</evidence>
<dbReference type="GO" id="GO:0009279">
    <property type="term" value="C:cell outer membrane"/>
    <property type="evidence" value="ECO:0007669"/>
    <property type="project" value="UniProtKB-SubCell"/>
</dbReference>
<dbReference type="Proteomes" id="UP000297549">
    <property type="component" value="Unassembled WGS sequence"/>
</dbReference>
<dbReference type="EMBL" id="SRLC01000002">
    <property type="protein sequence ID" value="TGE22439.1"/>
    <property type="molecule type" value="Genomic_DNA"/>
</dbReference>
<keyword evidence="7 10" id="KW-0472">Membrane</keyword>
<keyword evidence="3 10" id="KW-1134">Transmembrane beta strand</keyword>
<keyword evidence="5 13" id="KW-0732">Signal</keyword>
<dbReference type="PANTHER" id="PTHR30069:SF29">
    <property type="entry name" value="HEMOGLOBIN AND HEMOGLOBIN-HAPTOGLOBIN-BINDING PROTEIN 1-RELATED"/>
    <property type="match status" value="1"/>
</dbReference>
<feature type="domain" description="TonB-dependent receptor-like beta-barrel" evidence="14">
    <location>
        <begin position="419"/>
        <end position="832"/>
    </location>
</feature>
<name>A0A4Z0PYQ8_9BACT</name>
<feature type="signal peptide" evidence="13">
    <location>
        <begin position="1"/>
        <end position="21"/>
    </location>
</feature>
<feature type="region of interest" description="Disordered" evidence="12">
    <location>
        <begin position="199"/>
        <end position="223"/>
    </location>
</feature>
<evidence type="ECO:0000256" key="1">
    <source>
        <dbReference type="ARBA" id="ARBA00004571"/>
    </source>
</evidence>
<dbReference type="InterPro" id="IPR039426">
    <property type="entry name" value="TonB-dep_rcpt-like"/>
</dbReference>
<evidence type="ECO:0000313" key="17">
    <source>
        <dbReference type="Proteomes" id="UP000297549"/>
    </source>
</evidence>
<dbReference type="Pfam" id="PF13715">
    <property type="entry name" value="CarbopepD_reg_2"/>
    <property type="match status" value="1"/>
</dbReference>
<comment type="caution">
    <text evidence="16">The sequence shown here is derived from an EMBL/GenBank/DDBJ whole genome shotgun (WGS) entry which is preliminary data.</text>
</comment>
<evidence type="ECO:0000259" key="15">
    <source>
        <dbReference type="Pfam" id="PF07715"/>
    </source>
</evidence>
<dbReference type="GO" id="GO:0015344">
    <property type="term" value="F:siderophore uptake transmembrane transporter activity"/>
    <property type="evidence" value="ECO:0007669"/>
    <property type="project" value="TreeGrafter"/>
</dbReference>
<evidence type="ECO:0000256" key="13">
    <source>
        <dbReference type="SAM" id="SignalP"/>
    </source>
</evidence>
<evidence type="ECO:0000259" key="14">
    <source>
        <dbReference type="Pfam" id="PF00593"/>
    </source>
</evidence>
<dbReference type="AlphaFoldDB" id="A0A4Z0PYQ8"/>
<dbReference type="InterPro" id="IPR012910">
    <property type="entry name" value="Plug_dom"/>
</dbReference>
<evidence type="ECO:0000256" key="8">
    <source>
        <dbReference type="ARBA" id="ARBA00023170"/>
    </source>
</evidence>
<feature type="domain" description="TonB-dependent receptor plug" evidence="15">
    <location>
        <begin position="119"/>
        <end position="252"/>
    </location>
</feature>
<dbReference type="Gene3D" id="2.60.40.1120">
    <property type="entry name" value="Carboxypeptidase-like, regulatory domain"/>
    <property type="match status" value="1"/>
</dbReference>
<dbReference type="Pfam" id="PF07715">
    <property type="entry name" value="Plug"/>
    <property type="match status" value="1"/>
</dbReference>
<dbReference type="InterPro" id="IPR000531">
    <property type="entry name" value="Beta-barrel_TonB"/>
</dbReference>
<evidence type="ECO:0000256" key="2">
    <source>
        <dbReference type="ARBA" id="ARBA00022448"/>
    </source>
</evidence>
<dbReference type="InterPro" id="IPR037066">
    <property type="entry name" value="Plug_dom_sf"/>
</dbReference>
<keyword evidence="2 10" id="KW-0813">Transport</keyword>
<dbReference type="Gene3D" id="2.40.170.20">
    <property type="entry name" value="TonB-dependent receptor, beta-barrel domain"/>
    <property type="match status" value="1"/>
</dbReference>
<keyword evidence="6 11" id="KW-0798">TonB box</keyword>
<evidence type="ECO:0000313" key="16">
    <source>
        <dbReference type="EMBL" id="TGE22439.1"/>
    </source>
</evidence>
<dbReference type="Gene3D" id="2.170.130.10">
    <property type="entry name" value="TonB-dependent receptor, plug domain"/>
    <property type="match status" value="1"/>
</dbReference>
<organism evidence="16 17">
    <name type="scientific">Hymenobacter aquaticus</name>
    <dbReference type="NCBI Taxonomy" id="1867101"/>
    <lineage>
        <taxon>Bacteria</taxon>
        <taxon>Pseudomonadati</taxon>
        <taxon>Bacteroidota</taxon>
        <taxon>Cytophagia</taxon>
        <taxon>Cytophagales</taxon>
        <taxon>Hymenobacteraceae</taxon>
        <taxon>Hymenobacter</taxon>
    </lineage>
</organism>
<dbReference type="InterPro" id="IPR036942">
    <property type="entry name" value="Beta-barrel_TonB_sf"/>
</dbReference>
<evidence type="ECO:0000256" key="6">
    <source>
        <dbReference type="ARBA" id="ARBA00023077"/>
    </source>
</evidence>
<comment type="subcellular location">
    <subcellularLocation>
        <location evidence="1 10">Cell outer membrane</location>
        <topology evidence="1 10">Multi-pass membrane protein</topology>
    </subcellularLocation>
</comment>
<dbReference type="SUPFAM" id="SSF49464">
    <property type="entry name" value="Carboxypeptidase regulatory domain-like"/>
    <property type="match status" value="1"/>
</dbReference>
<evidence type="ECO:0000256" key="12">
    <source>
        <dbReference type="SAM" id="MobiDB-lite"/>
    </source>
</evidence>
<dbReference type="SUPFAM" id="SSF56935">
    <property type="entry name" value="Porins"/>
    <property type="match status" value="1"/>
</dbReference>
<evidence type="ECO:0000256" key="3">
    <source>
        <dbReference type="ARBA" id="ARBA00022452"/>
    </source>
</evidence>
<evidence type="ECO:0000256" key="9">
    <source>
        <dbReference type="ARBA" id="ARBA00023237"/>
    </source>
</evidence>
<evidence type="ECO:0000256" key="11">
    <source>
        <dbReference type="RuleBase" id="RU003357"/>
    </source>
</evidence>
<evidence type="ECO:0000256" key="10">
    <source>
        <dbReference type="PROSITE-ProRule" id="PRU01360"/>
    </source>
</evidence>